<reference evidence="2 3" key="1">
    <citation type="submission" date="2023-03" db="EMBL/GenBank/DDBJ databases">
        <title>High recombination rates correlate with genetic variation in Cardiocondyla obscurior ants.</title>
        <authorList>
            <person name="Errbii M."/>
        </authorList>
    </citation>
    <scope>NUCLEOTIDE SEQUENCE [LARGE SCALE GENOMIC DNA]</scope>
    <source>
        <strain evidence="2">Alpha-2009</strain>
        <tissue evidence="2">Whole body</tissue>
    </source>
</reference>
<sequence length="202" mass="23095">MSGVDLVANVTSKFPFEIFQRFYRSRRGKTSPRRSNRRASGGRAVERRAASRTIDCSYLQRYYLTILCHLIPRHRLHKETSNWRASGGFRGGYLRSQNNGGTLSFPLERSFHVGNENTWSSRTPAFLSSSRVSHLCSPLSLFRPASRSASVRNVSMSTRAMEERGFFYFFFHHVTAACSRRARTAGIFIYVCYSLAIYSHAL</sequence>
<name>A0AAW2FC63_9HYME</name>
<accession>A0AAW2FC63</accession>
<gene>
    <name evidence="2" type="ORF">PUN28_013138</name>
</gene>
<organism evidence="2 3">
    <name type="scientific">Cardiocondyla obscurior</name>
    <dbReference type="NCBI Taxonomy" id="286306"/>
    <lineage>
        <taxon>Eukaryota</taxon>
        <taxon>Metazoa</taxon>
        <taxon>Ecdysozoa</taxon>
        <taxon>Arthropoda</taxon>
        <taxon>Hexapoda</taxon>
        <taxon>Insecta</taxon>
        <taxon>Pterygota</taxon>
        <taxon>Neoptera</taxon>
        <taxon>Endopterygota</taxon>
        <taxon>Hymenoptera</taxon>
        <taxon>Apocrita</taxon>
        <taxon>Aculeata</taxon>
        <taxon>Formicoidea</taxon>
        <taxon>Formicidae</taxon>
        <taxon>Myrmicinae</taxon>
        <taxon>Cardiocondyla</taxon>
    </lineage>
</organism>
<evidence type="ECO:0000313" key="3">
    <source>
        <dbReference type="Proteomes" id="UP001430953"/>
    </source>
</evidence>
<evidence type="ECO:0000256" key="1">
    <source>
        <dbReference type="SAM" id="MobiDB-lite"/>
    </source>
</evidence>
<dbReference type="EMBL" id="JADYXP020000013">
    <property type="protein sequence ID" value="KAL0111735.1"/>
    <property type="molecule type" value="Genomic_DNA"/>
</dbReference>
<dbReference type="Proteomes" id="UP001430953">
    <property type="component" value="Unassembled WGS sequence"/>
</dbReference>
<keyword evidence="3" id="KW-1185">Reference proteome</keyword>
<proteinExistence type="predicted"/>
<dbReference type="AlphaFoldDB" id="A0AAW2FC63"/>
<evidence type="ECO:0008006" key="4">
    <source>
        <dbReference type="Google" id="ProtNLM"/>
    </source>
</evidence>
<evidence type="ECO:0000313" key="2">
    <source>
        <dbReference type="EMBL" id="KAL0111735.1"/>
    </source>
</evidence>
<feature type="region of interest" description="Disordered" evidence="1">
    <location>
        <begin position="27"/>
        <end position="46"/>
    </location>
</feature>
<comment type="caution">
    <text evidence="2">The sequence shown here is derived from an EMBL/GenBank/DDBJ whole genome shotgun (WGS) entry which is preliminary data.</text>
</comment>
<feature type="compositionally biased region" description="Basic residues" evidence="1">
    <location>
        <begin position="27"/>
        <end position="37"/>
    </location>
</feature>
<protein>
    <recommendedName>
        <fullName evidence="4">Transmembrane protein</fullName>
    </recommendedName>
</protein>